<dbReference type="GO" id="GO:0015408">
    <property type="term" value="F:ABC-type ferric iron transporter activity"/>
    <property type="evidence" value="ECO:0007669"/>
    <property type="project" value="InterPro"/>
</dbReference>
<gene>
    <name evidence="14" type="ORF">EDC24_1178</name>
</gene>
<dbReference type="InterPro" id="IPR017871">
    <property type="entry name" value="ABC_transporter-like_CS"/>
</dbReference>
<evidence type="ECO:0000256" key="4">
    <source>
        <dbReference type="ARBA" id="ARBA00022741"/>
    </source>
</evidence>
<evidence type="ECO:0000259" key="13">
    <source>
        <dbReference type="PROSITE" id="PS50893"/>
    </source>
</evidence>
<dbReference type="InterPro" id="IPR027417">
    <property type="entry name" value="P-loop_NTPase"/>
</dbReference>
<organism evidence="14 15">
    <name type="scientific">Aquisalibacillus elongatus</name>
    <dbReference type="NCBI Taxonomy" id="485577"/>
    <lineage>
        <taxon>Bacteria</taxon>
        <taxon>Bacillati</taxon>
        <taxon>Bacillota</taxon>
        <taxon>Bacilli</taxon>
        <taxon>Bacillales</taxon>
        <taxon>Bacillaceae</taxon>
        <taxon>Aquisalibacillus</taxon>
    </lineage>
</organism>
<evidence type="ECO:0000256" key="12">
    <source>
        <dbReference type="ARBA" id="ARBA00070305"/>
    </source>
</evidence>
<keyword evidence="8" id="KW-0472">Membrane</keyword>
<evidence type="ECO:0000313" key="15">
    <source>
        <dbReference type="Proteomes" id="UP000276443"/>
    </source>
</evidence>
<dbReference type="PANTHER" id="PTHR42781:SF4">
    <property type="entry name" value="SPERMIDINE_PUTRESCINE IMPORT ATP-BINDING PROTEIN POTA"/>
    <property type="match status" value="1"/>
</dbReference>
<name>A0A3N5BFE0_9BACI</name>
<comment type="caution">
    <text evidence="14">The sequence shown here is derived from an EMBL/GenBank/DDBJ whole genome shotgun (WGS) entry which is preliminary data.</text>
</comment>
<feature type="domain" description="ABC transporter" evidence="13">
    <location>
        <begin position="3"/>
        <end position="237"/>
    </location>
</feature>
<dbReference type="GO" id="GO:0016887">
    <property type="term" value="F:ATP hydrolysis activity"/>
    <property type="evidence" value="ECO:0007669"/>
    <property type="project" value="InterPro"/>
</dbReference>
<dbReference type="SUPFAM" id="SSF52540">
    <property type="entry name" value="P-loop containing nucleoside triphosphate hydrolases"/>
    <property type="match status" value="1"/>
</dbReference>
<evidence type="ECO:0000256" key="11">
    <source>
        <dbReference type="ARBA" id="ARBA00066388"/>
    </source>
</evidence>
<dbReference type="SMART" id="SM00382">
    <property type="entry name" value="AAA"/>
    <property type="match status" value="1"/>
</dbReference>
<dbReference type="InterPro" id="IPR015853">
    <property type="entry name" value="ABC_transpr_FbpC"/>
</dbReference>
<keyword evidence="6" id="KW-0408">Iron</keyword>
<dbReference type="RefSeq" id="WP_124220641.1">
    <property type="nucleotide sequence ID" value="NZ_RKRF01000008.1"/>
</dbReference>
<keyword evidence="5 14" id="KW-0067">ATP-binding</keyword>
<accession>A0A3N5BFE0</accession>
<evidence type="ECO:0000256" key="7">
    <source>
        <dbReference type="ARBA" id="ARBA00023065"/>
    </source>
</evidence>
<protein>
    <recommendedName>
        <fullName evidence="12">Carnitine transport ATP-binding protein OpuCA</fullName>
        <ecNumber evidence="11">7.6.2.9</ecNumber>
    </recommendedName>
</protein>
<evidence type="ECO:0000313" key="14">
    <source>
        <dbReference type="EMBL" id="RPF53990.1"/>
    </source>
</evidence>
<keyword evidence="7" id="KW-0406">Ion transport</keyword>
<proteinExistence type="predicted"/>
<dbReference type="PROSITE" id="PS00211">
    <property type="entry name" value="ABC_TRANSPORTER_1"/>
    <property type="match status" value="1"/>
</dbReference>
<dbReference type="Proteomes" id="UP000276443">
    <property type="component" value="Unassembled WGS sequence"/>
</dbReference>
<dbReference type="EC" id="7.6.2.9" evidence="11"/>
<dbReference type="InterPro" id="IPR050093">
    <property type="entry name" value="ABC_SmlMolc_Importer"/>
</dbReference>
<dbReference type="FunFam" id="3.40.50.300:FF:000425">
    <property type="entry name" value="Probable ABC transporter, ATP-binding subunit"/>
    <property type="match status" value="1"/>
</dbReference>
<dbReference type="GO" id="GO:0016020">
    <property type="term" value="C:membrane"/>
    <property type="evidence" value="ECO:0007669"/>
    <property type="project" value="InterPro"/>
</dbReference>
<evidence type="ECO:0000256" key="8">
    <source>
        <dbReference type="ARBA" id="ARBA00023136"/>
    </source>
</evidence>
<dbReference type="GO" id="GO:0015418">
    <property type="term" value="F:ABC-type quaternary ammonium compound transporting activity"/>
    <property type="evidence" value="ECO:0007669"/>
    <property type="project" value="UniProtKB-EC"/>
</dbReference>
<dbReference type="PANTHER" id="PTHR42781">
    <property type="entry name" value="SPERMIDINE/PUTRESCINE IMPORT ATP-BINDING PROTEIN POTA"/>
    <property type="match status" value="1"/>
</dbReference>
<dbReference type="InterPro" id="IPR003439">
    <property type="entry name" value="ABC_transporter-like_ATP-bd"/>
</dbReference>
<dbReference type="GO" id="GO:0005524">
    <property type="term" value="F:ATP binding"/>
    <property type="evidence" value="ECO:0007669"/>
    <property type="project" value="UniProtKB-KW"/>
</dbReference>
<dbReference type="Pfam" id="PF00005">
    <property type="entry name" value="ABC_tran"/>
    <property type="match status" value="1"/>
</dbReference>
<evidence type="ECO:0000256" key="2">
    <source>
        <dbReference type="ARBA" id="ARBA00022475"/>
    </source>
</evidence>
<keyword evidence="2" id="KW-1003">Cell membrane</keyword>
<keyword evidence="4" id="KW-0547">Nucleotide-binding</keyword>
<evidence type="ECO:0000256" key="5">
    <source>
        <dbReference type="ARBA" id="ARBA00022840"/>
    </source>
</evidence>
<evidence type="ECO:0000256" key="10">
    <source>
        <dbReference type="ARBA" id="ARBA00063934"/>
    </source>
</evidence>
<comment type="catalytic activity">
    <reaction evidence="9">
        <text>a quaternary ammonium(out) + ATP + H2O = a quaternary ammonium(in) + ADP + phosphate + H(+)</text>
        <dbReference type="Rhea" id="RHEA:11036"/>
        <dbReference type="ChEBI" id="CHEBI:15377"/>
        <dbReference type="ChEBI" id="CHEBI:15378"/>
        <dbReference type="ChEBI" id="CHEBI:30616"/>
        <dbReference type="ChEBI" id="CHEBI:35267"/>
        <dbReference type="ChEBI" id="CHEBI:43474"/>
        <dbReference type="ChEBI" id="CHEBI:456216"/>
        <dbReference type="EC" id="7.6.2.9"/>
    </reaction>
</comment>
<dbReference type="PROSITE" id="PS50893">
    <property type="entry name" value="ABC_TRANSPORTER_2"/>
    <property type="match status" value="1"/>
</dbReference>
<evidence type="ECO:0000256" key="6">
    <source>
        <dbReference type="ARBA" id="ARBA00023004"/>
    </source>
</evidence>
<dbReference type="CDD" id="cd03259">
    <property type="entry name" value="ABC_Carb_Solutes_like"/>
    <property type="match status" value="1"/>
</dbReference>
<dbReference type="Gene3D" id="3.40.50.300">
    <property type="entry name" value="P-loop containing nucleotide triphosphate hydrolases"/>
    <property type="match status" value="1"/>
</dbReference>
<comment type="subunit">
    <text evidence="10">The complex is composed of two ATP-binding proteins (OpuCA), two transmembrane proteins (OpuCB and OpuCD) and a solute-binding protein (OpuCC).</text>
</comment>
<evidence type="ECO:0000256" key="3">
    <source>
        <dbReference type="ARBA" id="ARBA00022496"/>
    </source>
</evidence>
<dbReference type="InterPro" id="IPR003593">
    <property type="entry name" value="AAA+_ATPase"/>
</dbReference>
<dbReference type="AlphaFoldDB" id="A0A3N5BFE0"/>
<reference evidence="14 15" key="1">
    <citation type="submission" date="2018-11" db="EMBL/GenBank/DDBJ databases">
        <title>Genomic Encyclopedia of Type Strains, Phase IV (KMG-IV): sequencing the most valuable type-strain genomes for metagenomic binning, comparative biology and taxonomic classification.</title>
        <authorList>
            <person name="Goeker M."/>
        </authorList>
    </citation>
    <scope>NUCLEOTIDE SEQUENCE [LARGE SCALE GENOMIC DNA]</scope>
    <source>
        <strain evidence="14 15">DSM 18090</strain>
    </source>
</reference>
<keyword evidence="3" id="KW-0410">Iron transport</keyword>
<dbReference type="OrthoDB" id="9790614at2"/>
<keyword evidence="15" id="KW-1185">Reference proteome</keyword>
<keyword evidence="1" id="KW-0813">Transport</keyword>
<sequence>MFVHIRDLHYKYPNAEELTIDQFNLTINKGGITTILGESGSGKSTLLRLIAGLEMPTKGNIMVGDDCMCSHSKFVQPENRGIGMVFQDYALFPHMTVKENIQFGLLKWSRKEKKTRLQEVLELVNLEGYDKRYPYELSGGQQQRVALARALAPKPKLLLFDEPFSNLDADLQIKIREELRKILKTTGVTSIFVTHDQEDAQALADNIVILRDGKITDTGTPDEIFGTDCDISERLAVKPRVLSKL</sequence>
<evidence type="ECO:0000256" key="9">
    <source>
        <dbReference type="ARBA" id="ARBA00052482"/>
    </source>
</evidence>
<evidence type="ECO:0000256" key="1">
    <source>
        <dbReference type="ARBA" id="ARBA00022448"/>
    </source>
</evidence>
<dbReference type="EMBL" id="RKRF01000008">
    <property type="protein sequence ID" value="RPF53990.1"/>
    <property type="molecule type" value="Genomic_DNA"/>
</dbReference>